<feature type="region of interest" description="Disordered" evidence="1">
    <location>
        <begin position="1"/>
        <end position="28"/>
    </location>
</feature>
<reference evidence="2 3" key="1">
    <citation type="submission" date="2018-12" db="EMBL/GenBank/DDBJ databases">
        <title>Characterization and Draft Genome of Vibrio anguillarum J360 Marine Pathogen Isolated from an Outbreak in Lumpfish (Cyclopterus lumpus).</title>
        <authorList>
            <person name="Vasquez J.I."/>
            <person name="Cao T."/>
            <person name="Chakraborty S."/>
            <person name="Gnanagobal H."/>
            <person name="Wescot J."/>
            <person name="Boyce D."/>
            <person name="Santander J."/>
        </authorList>
    </citation>
    <scope>NUCLEOTIDE SEQUENCE [LARGE SCALE GENOMIC DNA]</scope>
    <source>
        <strain evidence="2 3">J360</strain>
    </source>
</reference>
<proteinExistence type="predicted"/>
<feature type="compositionally biased region" description="Basic residues" evidence="1">
    <location>
        <begin position="1"/>
        <end position="20"/>
    </location>
</feature>
<accession>A0A289GH49</accession>
<name>A0A289GH49_VIBAN</name>
<evidence type="ECO:0000313" key="3">
    <source>
        <dbReference type="Proteomes" id="UP000256923"/>
    </source>
</evidence>
<dbReference type="AlphaFoldDB" id="A0A289GH49"/>
<dbReference type="Proteomes" id="UP000256923">
    <property type="component" value="Chromosome 2"/>
</dbReference>
<organism evidence="2 3">
    <name type="scientific">Vibrio anguillarum</name>
    <name type="common">Listonella anguillarum</name>
    <dbReference type="NCBI Taxonomy" id="55601"/>
    <lineage>
        <taxon>Bacteria</taxon>
        <taxon>Pseudomonadati</taxon>
        <taxon>Pseudomonadota</taxon>
        <taxon>Gammaproteobacteria</taxon>
        <taxon>Vibrionales</taxon>
        <taxon>Vibrionaceae</taxon>
        <taxon>Vibrio</taxon>
    </lineage>
</organism>
<gene>
    <name evidence="2" type="ORF">DYL72_18535</name>
</gene>
<dbReference type="EMBL" id="CP034673">
    <property type="protein sequence ID" value="AZS26952.1"/>
    <property type="molecule type" value="Genomic_DNA"/>
</dbReference>
<dbReference type="InterPro" id="IPR024524">
    <property type="entry name" value="DUF3800"/>
</dbReference>
<dbReference type="Pfam" id="PF12686">
    <property type="entry name" value="DUF3800"/>
    <property type="match status" value="1"/>
</dbReference>
<dbReference type="RefSeq" id="WP_029388116.1">
    <property type="nucleotide sequence ID" value="NZ_CP023055.1"/>
</dbReference>
<protein>
    <submittedName>
        <fullName evidence="2">DUF3800 domain-containing protein</fullName>
    </submittedName>
</protein>
<evidence type="ECO:0000313" key="2">
    <source>
        <dbReference type="EMBL" id="AZS26952.1"/>
    </source>
</evidence>
<sequence length="400" mass="45213">MSKNSKQKRMQKQAKAKKVANQKAEATRRKQSLIPTIYFDESGNTGSNLLDNDQPVFTLASCDFPQKEADRLLQLIGSRAESELHFKRLKRNKAGQDGIIRMLRDPAVNPTSVKMNVFLKRFMVTSKIVDLLIEHMLHLRGVDLYVNGQNIALSNMLFICLQSFCSEDLVDEMYKLFVNMIKEQTPASIEAFYSSVELVKASSSSEGFKSDINQILETKQVIDSALANIDKSALDPSIPALFTQCIQWGKEYPKGFHLVHDDSHSIEKQREMFAMLMDWTQENVELGYDRRKFDLPLKGKSLKFADSKKHKQVQVADIIASSFAYWAAGVSRGETEDYFFLELDKLNLDRFIGHNKIWPTADVDPKDLGTVHDGGLNAANHMPEFLAQSIPNPRVAEAAS</sequence>
<evidence type="ECO:0000256" key="1">
    <source>
        <dbReference type="SAM" id="MobiDB-lite"/>
    </source>
</evidence>